<evidence type="ECO:0000313" key="2">
    <source>
        <dbReference type="EMBL" id="MFC7339870.1"/>
    </source>
</evidence>
<sequence length="164" mass="18729">MERARASFHELLSGASGAELLRMSNGTRWTNEQLLFHMLFGYMIVRRLVVLVRVFGALPARVSRGFAALLNASTKPFDAINYWGSRGGPKVFGPRSMAAKMDRVIDGLHRRLDAESEADLRRGMHCPTRWDPFFVDFMTLADVYHFPTQHFDFHQRQLTLDKAG</sequence>
<comment type="caution">
    <text evidence="2">The sequence shown here is derived from an EMBL/GenBank/DDBJ whole genome shotgun (WGS) entry which is preliminary data.</text>
</comment>
<proteinExistence type="predicted"/>
<dbReference type="InterPro" id="IPR034660">
    <property type="entry name" value="DinB/YfiT-like"/>
</dbReference>
<organism evidence="2 3">
    <name type="scientific">Saccharopolyspora griseoalba</name>
    <dbReference type="NCBI Taxonomy" id="1431848"/>
    <lineage>
        <taxon>Bacteria</taxon>
        <taxon>Bacillati</taxon>
        <taxon>Actinomycetota</taxon>
        <taxon>Actinomycetes</taxon>
        <taxon>Pseudonocardiales</taxon>
        <taxon>Pseudonocardiaceae</taxon>
        <taxon>Saccharopolyspora</taxon>
    </lineage>
</organism>
<dbReference type="EMBL" id="JBHTCJ010000001">
    <property type="protein sequence ID" value="MFC7339870.1"/>
    <property type="molecule type" value="Genomic_DNA"/>
</dbReference>
<gene>
    <name evidence="2" type="ORF">ACFQRI_00490</name>
</gene>
<feature type="domain" description="DinB-like" evidence="1">
    <location>
        <begin position="2"/>
        <end position="158"/>
    </location>
</feature>
<dbReference type="Pfam" id="PF12867">
    <property type="entry name" value="DinB_2"/>
    <property type="match status" value="1"/>
</dbReference>
<protein>
    <submittedName>
        <fullName evidence="2">DinB family protein</fullName>
    </submittedName>
</protein>
<accession>A0ABW2LFE0</accession>
<keyword evidence="3" id="KW-1185">Reference proteome</keyword>
<dbReference type="Gene3D" id="1.20.120.450">
    <property type="entry name" value="dinb family like domain"/>
    <property type="match status" value="1"/>
</dbReference>
<evidence type="ECO:0000259" key="1">
    <source>
        <dbReference type="Pfam" id="PF12867"/>
    </source>
</evidence>
<dbReference type="Proteomes" id="UP001596504">
    <property type="component" value="Unassembled WGS sequence"/>
</dbReference>
<reference evidence="3" key="1">
    <citation type="journal article" date="2019" name="Int. J. Syst. Evol. Microbiol.">
        <title>The Global Catalogue of Microorganisms (GCM) 10K type strain sequencing project: providing services to taxonomists for standard genome sequencing and annotation.</title>
        <authorList>
            <consortium name="The Broad Institute Genomics Platform"/>
            <consortium name="The Broad Institute Genome Sequencing Center for Infectious Disease"/>
            <person name="Wu L."/>
            <person name="Ma J."/>
        </authorList>
    </citation>
    <scope>NUCLEOTIDE SEQUENCE [LARGE SCALE GENOMIC DNA]</scope>
    <source>
        <strain evidence="3">WLHS5</strain>
    </source>
</reference>
<evidence type="ECO:0000313" key="3">
    <source>
        <dbReference type="Proteomes" id="UP001596504"/>
    </source>
</evidence>
<dbReference type="RefSeq" id="WP_380662795.1">
    <property type="nucleotide sequence ID" value="NZ_JBHTCJ010000001.1"/>
</dbReference>
<name>A0ABW2LFE0_9PSEU</name>
<dbReference type="InterPro" id="IPR024775">
    <property type="entry name" value="DinB-like"/>
</dbReference>
<dbReference type="SUPFAM" id="SSF109854">
    <property type="entry name" value="DinB/YfiT-like putative metalloenzymes"/>
    <property type="match status" value="1"/>
</dbReference>